<dbReference type="Gene3D" id="3.40.50.720">
    <property type="entry name" value="NAD(P)-binding Rossmann-like Domain"/>
    <property type="match status" value="1"/>
</dbReference>
<evidence type="ECO:0000256" key="1">
    <source>
        <dbReference type="ARBA" id="ARBA00006484"/>
    </source>
</evidence>
<comment type="similarity">
    <text evidence="1">Belongs to the short-chain dehydrogenases/reductases (SDR) family.</text>
</comment>
<evidence type="ECO:0000313" key="2">
    <source>
        <dbReference type="EMBL" id="MFM0641126.1"/>
    </source>
</evidence>
<accession>A0ABW9E249</accession>
<dbReference type="SUPFAM" id="SSF51735">
    <property type="entry name" value="NAD(P)-binding Rossmann-fold domains"/>
    <property type="match status" value="1"/>
</dbReference>
<dbReference type="RefSeq" id="WP_408237661.1">
    <property type="nucleotide sequence ID" value="NZ_JAQQCF010000036.1"/>
</dbReference>
<keyword evidence="3" id="KW-1185">Reference proteome</keyword>
<dbReference type="InterPro" id="IPR036291">
    <property type="entry name" value="NAD(P)-bd_dom_sf"/>
</dbReference>
<organism evidence="2 3">
    <name type="scientific">Paraburkholderia metrosideri</name>
    <dbReference type="NCBI Taxonomy" id="580937"/>
    <lineage>
        <taxon>Bacteria</taxon>
        <taxon>Pseudomonadati</taxon>
        <taxon>Pseudomonadota</taxon>
        <taxon>Betaproteobacteria</taxon>
        <taxon>Burkholderiales</taxon>
        <taxon>Burkholderiaceae</taxon>
        <taxon>Paraburkholderia</taxon>
    </lineage>
</organism>
<comment type="caution">
    <text evidence="2">The sequence shown here is derived from an EMBL/GenBank/DDBJ whole genome shotgun (WGS) entry which is preliminary data.</text>
</comment>
<reference evidence="2 3" key="1">
    <citation type="journal article" date="2024" name="Chem. Sci.">
        <title>Discovery of megapolipeptins by genome mining of a Burkholderiales bacteria collection.</title>
        <authorList>
            <person name="Paulo B.S."/>
            <person name="Recchia M.J.J."/>
            <person name="Lee S."/>
            <person name="Fergusson C.H."/>
            <person name="Romanowski S.B."/>
            <person name="Hernandez A."/>
            <person name="Krull N."/>
            <person name="Liu D.Y."/>
            <person name="Cavanagh H."/>
            <person name="Bos A."/>
            <person name="Gray C.A."/>
            <person name="Murphy B.T."/>
            <person name="Linington R.G."/>
            <person name="Eustaquio A.S."/>
        </authorList>
    </citation>
    <scope>NUCLEOTIDE SEQUENCE [LARGE SCALE GENOMIC DNA]</scope>
    <source>
        <strain evidence="2 3">RL17-338-BIC-A</strain>
    </source>
</reference>
<sequence length="261" mass="27861">MELNLRDKVAIITGANRGIGAGVARQLALEGMNVALVARDADRLECTADDIRQRTGRNVITLPCDLRAPESAAEVVEQTFGAFGRIDLLVNNAGATRRADFFDLTDEDWQDGLALKLHGYVRMTRTAWPRLVEVQGTILNIVGVGAWTGIGEFTIGGVVNAALINFTKAMADIGKRDGVRVCAVNPGRIETDRLTRNIQRIAESSGLNTEEAIALLLKECGIKRFGTPDEIGQAVAFLASGAAAFAQGAILDVDGGETRAI</sequence>
<name>A0ABW9E249_9BURK</name>
<dbReference type="InterPro" id="IPR050259">
    <property type="entry name" value="SDR"/>
</dbReference>
<dbReference type="PRINTS" id="PR00081">
    <property type="entry name" value="GDHRDH"/>
</dbReference>
<proteinExistence type="inferred from homology"/>
<dbReference type="EMBL" id="JAQQCF010000036">
    <property type="protein sequence ID" value="MFM0641126.1"/>
    <property type="molecule type" value="Genomic_DNA"/>
</dbReference>
<dbReference type="InterPro" id="IPR002347">
    <property type="entry name" value="SDR_fam"/>
</dbReference>
<dbReference type="PANTHER" id="PTHR42879">
    <property type="entry name" value="3-OXOACYL-(ACYL-CARRIER-PROTEIN) REDUCTASE"/>
    <property type="match status" value="1"/>
</dbReference>
<protein>
    <submittedName>
        <fullName evidence="2">SDR family oxidoreductase</fullName>
    </submittedName>
</protein>
<dbReference type="PANTHER" id="PTHR42879:SF6">
    <property type="entry name" value="NADPH-DEPENDENT REDUCTASE BACG"/>
    <property type="match status" value="1"/>
</dbReference>
<gene>
    <name evidence="2" type="ORF">PQQ63_30960</name>
</gene>
<evidence type="ECO:0000313" key="3">
    <source>
        <dbReference type="Proteomes" id="UP001629432"/>
    </source>
</evidence>
<dbReference type="Proteomes" id="UP001629432">
    <property type="component" value="Unassembled WGS sequence"/>
</dbReference>
<dbReference type="Pfam" id="PF13561">
    <property type="entry name" value="adh_short_C2"/>
    <property type="match status" value="1"/>
</dbReference>